<evidence type="ECO:0000256" key="1">
    <source>
        <dbReference type="SAM" id="SignalP"/>
    </source>
</evidence>
<keyword evidence="3" id="KW-1185">Reference proteome</keyword>
<evidence type="ECO:0000313" key="2">
    <source>
        <dbReference type="EMBL" id="TCO77035.1"/>
    </source>
</evidence>
<dbReference type="RefSeq" id="WP_117317432.1">
    <property type="nucleotide sequence ID" value="NZ_QQSW01000008.1"/>
</dbReference>
<comment type="caution">
    <text evidence="2">The sequence shown here is derived from an EMBL/GenBank/DDBJ whole genome shotgun (WGS) entry which is preliminary data.</text>
</comment>
<reference evidence="2 3" key="1">
    <citation type="submission" date="2019-03" db="EMBL/GenBank/DDBJ databases">
        <title>Genomic Encyclopedia of Type Strains, Phase IV (KMG-IV): sequencing the most valuable type-strain genomes for metagenomic binning, comparative biology and taxonomic classification.</title>
        <authorList>
            <person name="Goeker M."/>
        </authorList>
    </citation>
    <scope>NUCLEOTIDE SEQUENCE [LARGE SCALE GENOMIC DNA]</scope>
    <source>
        <strain evidence="2 3">DSM 23344</strain>
    </source>
</reference>
<dbReference type="AlphaFoldDB" id="A0A4R2LCI0"/>
<gene>
    <name evidence="2" type="ORF">EV688_10348</name>
</gene>
<accession>A0A4R2LCI0</accession>
<organism evidence="2 3">
    <name type="scientific">Chromatocurvus halotolerans</name>
    <dbReference type="NCBI Taxonomy" id="1132028"/>
    <lineage>
        <taxon>Bacteria</taxon>
        <taxon>Pseudomonadati</taxon>
        <taxon>Pseudomonadota</taxon>
        <taxon>Gammaproteobacteria</taxon>
        <taxon>Cellvibrionales</taxon>
        <taxon>Halieaceae</taxon>
        <taxon>Chromatocurvus</taxon>
    </lineage>
</organism>
<dbReference type="OrthoDB" id="7277554at2"/>
<dbReference type="Proteomes" id="UP000294980">
    <property type="component" value="Unassembled WGS sequence"/>
</dbReference>
<name>A0A4R2LCI0_9GAMM</name>
<feature type="signal peptide" evidence="1">
    <location>
        <begin position="1"/>
        <end position="28"/>
    </location>
</feature>
<proteinExistence type="predicted"/>
<dbReference type="EMBL" id="SLWX01000003">
    <property type="protein sequence ID" value="TCO77035.1"/>
    <property type="molecule type" value="Genomic_DNA"/>
</dbReference>
<dbReference type="Pfam" id="PF05960">
    <property type="entry name" value="DUF885"/>
    <property type="match status" value="1"/>
</dbReference>
<keyword evidence="1" id="KW-0732">Signal</keyword>
<protein>
    <submittedName>
        <fullName evidence="2">Uncharacterized protein DUF885</fullName>
    </submittedName>
</protein>
<sequence>MNLSNVRILSAGIGFLLAFTGLVSTAGAQTGDSRPDSYSALTELFTEWREFETPPLRDGAPDYTAERFDSAYPEFEALRDRLAAIDTSTWPVEQQVDWHMVRAEMNGFEFNHKVLKPWVRDPAFYQTIWDHKSDVPAHEGPTHHAILELWTYEFPLSQAEEQRMLSELAVIPPLMQQARQNLTGNARDLWRAGIRNIEGQGDLLDQIREQIASPSEAMTAALDEASAATAELVSWLNEELPSKDGPSGVGRDNYSWLLQQVHYVPMTWMDEVRLLEREVDRSWSSLKLEEHANRKLPPARAADTKEELDALADRKAGEFIRWLIDEDILPEKDYLEPALREHLVEYVPAETRNFFSIGAHIDPTPLYSHFYHWFDLAQMEYEPHPSPIRRGPLLYNIFDSRNEGTATGVEEMFMHAGLYADSPRSRELVWIMLAQRAARGLGSLYAHANEMDMAEASQVHVKWTPRGWMDNEPDLLQFEQHLYLRQPGYGTSYVTGKYLLERLLAHRHRQTENQDYTVKDFFRELNSAGSVPTSLVHWQLTGDDSEIRRIMQNAGNKPF</sequence>
<feature type="chain" id="PRO_5020838130" evidence="1">
    <location>
        <begin position="29"/>
        <end position="559"/>
    </location>
</feature>
<evidence type="ECO:0000313" key="3">
    <source>
        <dbReference type="Proteomes" id="UP000294980"/>
    </source>
</evidence>
<dbReference type="InterPro" id="IPR010281">
    <property type="entry name" value="DUF885"/>
</dbReference>